<comment type="caution">
    <text evidence="5">The sequence shown here is derived from an EMBL/GenBank/DDBJ whole genome shotgun (WGS) entry which is preliminary data.</text>
</comment>
<dbReference type="Gene3D" id="3.40.190.10">
    <property type="entry name" value="Periplasmic binding protein-like II"/>
    <property type="match status" value="2"/>
</dbReference>
<sequence>MNRLMINKVLMATLAIMLIGTAITSRAEATVVRYYADDTYPPYSYVSGAGLDGFDVELLEYIMAGTDYHLQVQGMNWINVLQHIESGRADVISSLAKTEARSEIMLFSNPIAGVTNGFFGTAEFSGFSMELLTDYRIGVGQSYSDEMLLKERLGVEPHQVYRNLNVAVQALLAGQIDFIFAEEQALRHFLIQNRLQGRVVAHEAGLYPRDYHYGISKERPELVSLINQRLATLQADGTYERVYQKYFQKPSADSLARQRQQQYQRMLLGGLGLAVLLMTVRYGIIRRQMTELRASYQQIRAMEEVLGDQLDQLHQQDRLLRISEERLKHMAYHDELTGLPNLRAFNDYLQQAIEEGDLEHSEVAFLLMDLDDFKLVNDMYGHEVGDLVLVEVATRLKDLRPNNAMIARLGGDEYMICMKQMKERQTLHQFVDQLLCAMNQPMKINELDLYPSTSVGIAFYPSDAQNPQTLFAHADAAMYLAKQRGRNAAAYYSRDLHEHIRHKLETGAGLRQALELQEFEVHYQPLVEAHTGAIQGVEALLRWRHPKKGMIPPGQFIPIAEETGQILDIGWWLLNEVNLHLEQWWHLGIKPIPVSVNISIKQLQHPLFLNRLKKQLQEPGISRTTLKLEITESIAMMNPKETMVNLEEIKALGLEISLDDFGTGFSSMNRLQTMPVQELKIDKSFICDLEKSDKHQAIVKTLVHLAHALDKKVVAEGVETKAQADMLDQYGCDLLQGYYYYRPMPSSDLTGVFLSKSGINQQVELCNDTLCPGEEGSS</sequence>
<name>A0ABU9VS10_9CLOT</name>
<organism evidence="5 6">
    <name type="scientific">Anoxynatronum sibiricum</name>
    <dbReference type="NCBI Taxonomy" id="210623"/>
    <lineage>
        <taxon>Bacteria</taxon>
        <taxon>Bacillati</taxon>
        <taxon>Bacillota</taxon>
        <taxon>Clostridia</taxon>
        <taxon>Eubacteriales</taxon>
        <taxon>Clostridiaceae</taxon>
        <taxon>Anoxynatronum</taxon>
    </lineage>
</organism>
<keyword evidence="1" id="KW-1133">Transmembrane helix</keyword>
<dbReference type="PROSITE" id="PS50887">
    <property type="entry name" value="GGDEF"/>
    <property type="match status" value="1"/>
</dbReference>
<feature type="chain" id="PRO_5045845929" evidence="2">
    <location>
        <begin position="28"/>
        <end position="778"/>
    </location>
</feature>
<dbReference type="Proteomes" id="UP001407405">
    <property type="component" value="Unassembled WGS sequence"/>
</dbReference>
<dbReference type="PANTHER" id="PTHR44757">
    <property type="entry name" value="DIGUANYLATE CYCLASE DGCP"/>
    <property type="match status" value="1"/>
</dbReference>
<accession>A0ABU9VS10</accession>
<dbReference type="CDD" id="cd01949">
    <property type="entry name" value="GGDEF"/>
    <property type="match status" value="1"/>
</dbReference>
<dbReference type="RefSeq" id="WP_343185283.1">
    <property type="nucleotide sequence ID" value="NZ_JBCITM010000004.1"/>
</dbReference>
<dbReference type="SUPFAM" id="SSF55073">
    <property type="entry name" value="Nucleotide cyclase"/>
    <property type="match status" value="1"/>
</dbReference>
<evidence type="ECO:0000313" key="6">
    <source>
        <dbReference type="Proteomes" id="UP001407405"/>
    </source>
</evidence>
<keyword evidence="6" id="KW-1185">Reference proteome</keyword>
<protein>
    <submittedName>
        <fullName evidence="5">EAL domain-containing protein</fullName>
    </submittedName>
</protein>
<evidence type="ECO:0000259" key="4">
    <source>
        <dbReference type="PROSITE" id="PS50887"/>
    </source>
</evidence>
<feature type="domain" description="GGDEF" evidence="4">
    <location>
        <begin position="361"/>
        <end position="494"/>
    </location>
</feature>
<dbReference type="Pfam" id="PF00563">
    <property type="entry name" value="EAL"/>
    <property type="match status" value="1"/>
</dbReference>
<keyword evidence="1" id="KW-0812">Transmembrane</keyword>
<gene>
    <name evidence="5" type="ORF">AAIG11_05720</name>
</gene>
<dbReference type="InterPro" id="IPR043128">
    <property type="entry name" value="Rev_trsase/Diguanyl_cyclase"/>
</dbReference>
<evidence type="ECO:0000313" key="5">
    <source>
        <dbReference type="EMBL" id="MEN1759958.1"/>
    </source>
</evidence>
<dbReference type="Pfam" id="PF00990">
    <property type="entry name" value="GGDEF"/>
    <property type="match status" value="1"/>
</dbReference>
<feature type="domain" description="EAL" evidence="3">
    <location>
        <begin position="503"/>
        <end position="757"/>
    </location>
</feature>
<dbReference type="InterPro" id="IPR029787">
    <property type="entry name" value="Nucleotide_cyclase"/>
</dbReference>
<dbReference type="CDD" id="cd01948">
    <property type="entry name" value="EAL"/>
    <property type="match status" value="1"/>
</dbReference>
<evidence type="ECO:0000259" key="3">
    <source>
        <dbReference type="PROSITE" id="PS50883"/>
    </source>
</evidence>
<feature type="signal peptide" evidence="2">
    <location>
        <begin position="1"/>
        <end position="27"/>
    </location>
</feature>
<dbReference type="InterPro" id="IPR035919">
    <property type="entry name" value="EAL_sf"/>
</dbReference>
<dbReference type="SMART" id="SM00052">
    <property type="entry name" value="EAL"/>
    <property type="match status" value="1"/>
</dbReference>
<dbReference type="PROSITE" id="PS50883">
    <property type="entry name" value="EAL"/>
    <property type="match status" value="1"/>
</dbReference>
<dbReference type="InterPro" id="IPR052155">
    <property type="entry name" value="Biofilm_reg_signaling"/>
</dbReference>
<keyword evidence="2" id="KW-0732">Signal</keyword>
<dbReference type="SUPFAM" id="SSF141868">
    <property type="entry name" value="EAL domain-like"/>
    <property type="match status" value="1"/>
</dbReference>
<evidence type="ECO:0000256" key="2">
    <source>
        <dbReference type="SAM" id="SignalP"/>
    </source>
</evidence>
<dbReference type="PANTHER" id="PTHR44757:SF2">
    <property type="entry name" value="BIOFILM ARCHITECTURE MAINTENANCE PROTEIN MBAA"/>
    <property type="match status" value="1"/>
</dbReference>
<reference evidence="5 6" key="1">
    <citation type="submission" date="2024-04" db="EMBL/GenBank/DDBJ databases">
        <title>Genome sequencing and metabolic network reconstruction of aminoacids and betaine degradation by Anoxynatronum sibiricum.</title>
        <authorList>
            <person name="Detkova E.N."/>
            <person name="Boltjanskaja Y.V."/>
            <person name="Mardanov A.V."/>
            <person name="Kevbrin V."/>
        </authorList>
    </citation>
    <scope>NUCLEOTIDE SEQUENCE [LARGE SCALE GENOMIC DNA]</scope>
    <source>
        <strain evidence="5 6">Z-7981</strain>
    </source>
</reference>
<proteinExistence type="predicted"/>
<dbReference type="InterPro" id="IPR000160">
    <property type="entry name" value="GGDEF_dom"/>
</dbReference>
<dbReference type="InterPro" id="IPR001638">
    <property type="entry name" value="Solute-binding_3/MltF_N"/>
</dbReference>
<dbReference type="SMART" id="SM00062">
    <property type="entry name" value="PBPb"/>
    <property type="match status" value="1"/>
</dbReference>
<dbReference type="SUPFAM" id="SSF53850">
    <property type="entry name" value="Periplasmic binding protein-like II"/>
    <property type="match status" value="1"/>
</dbReference>
<dbReference type="NCBIfam" id="TIGR00254">
    <property type="entry name" value="GGDEF"/>
    <property type="match status" value="1"/>
</dbReference>
<dbReference type="Gene3D" id="3.20.20.450">
    <property type="entry name" value="EAL domain"/>
    <property type="match status" value="1"/>
</dbReference>
<dbReference type="Pfam" id="PF00497">
    <property type="entry name" value="SBP_bac_3"/>
    <property type="match status" value="1"/>
</dbReference>
<dbReference type="SMART" id="SM00267">
    <property type="entry name" value="GGDEF"/>
    <property type="match status" value="1"/>
</dbReference>
<feature type="transmembrane region" description="Helical" evidence="1">
    <location>
        <begin position="266"/>
        <end position="284"/>
    </location>
</feature>
<dbReference type="Gene3D" id="3.30.70.270">
    <property type="match status" value="1"/>
</dbReference>
<evidence type="ECO:0000256" key="1">
    <source>
        <dbReference type="SAM" id="Phobius"/>
    </source>
</evidence>
<keyword evidence="1" id="KW-0472">Membrane</keyword>
<dbReference type="EMBL" id="JBCITM010000004">
    <property type="protein sequence ID" value="MEN1759958.1"/>
    <property type="molecule type" value="Genomic_DNA"/>
</dbReference>
<dbReference type="InterPro" id="IPR001633">
    <property type="entry name" value="EAL_dom"/>
</dbReference>